<name>S7TRR8_DESML</name>
<dbReference type="EMBL" id="ATHJ01000088">
    <property type="protein sequence ID" value="EPR39676.1"/>
    <property type="molecule type" value="Genomic_DNA"/>
</dbReference>
<comment type="caution">
    <text evidence="1">The sequence shown here is derived from an EMBL/GenBank/DDBJ whole genome shotgun (WGS) entry which is preliminary data.</text>
</comment>
<organism evidence="1 2">
    <name type="scientific">Desulfococcus multivorans DSM 2059</name>
    <dbReference type="NCBI Taxonomy" id="1121405"/>
    <lineage>
        <taxon>Bacteria</taxon>
        <taxon>Pseudomonadati</taxon>
        <taxon>Thermodesulfobacteriota</taxon>
        <taxon>Desulfobacteria</taxon>
        <taxon>Desulfobacterales</taxon>
        <taxon>Desulfococcaceae</taxon>
        <taxon>Desulfococcus</taxon>
    </lineage>
</organism>
<accession>S7TRR8</accession>
<protein>
    <submittedName>
        <fullName evidence="1">Uncharacterized protein</fullName>
    </submittedName>
</protein>
<proteinExistence type="predicted"/>
<gene>
    <name evidence="1" type="ORF">dsmv_2524</name>
</gene>
<sequence>MRCQSVWITITDGYDDQIGELETGLKNDKGKNRPLKT</sequence>
<evidence type="ECO:0000313" key="1">
    <source>
        <dbReference type="EMBL" id="EPR39676.1"/>
    </source>
</evidence>
<dbReference type="AlphaFoldDB" id="S7TRR8"/>
<keyword evidence="2" id="KW-1185">Reference proteome</keyword>
<reference evidence="1 2" key="1">
    <citation type="journal article" date="2013" name="Genome Announc.">
        <title>Draft genome sequences for three mercury-methylating, sulfate-reducing bacteria.</title>
        <authorList>
            <person name="Brown S.D."/>
            <person name="Hurt R.A.Jr."/>
            <person name="Gilmour C.C."/>
            <person name="Elias D.A."/>
        </authorList>
    </citation>
    <scope>NUCLEOTIDE SEQUENCE [LARGE SCALE GENOMIC DNA]</scope>
    <source>
        <strain evidence="1 2">DSM 2059</strain>
    </source>
</reference>
<evidence type="ECO:0000313" key="2">
    <source>
        <dbReference type="Proteomes" id="UP000014977"/>
    </source>
</evidence>
<dbReference type="Proteomes" id="UP000014977">
    <property type="component" value="Unassembled WGS sequence"/>
</dbReference>